<dbReference type="PATRIC" id="fig|426355.14.peg.6419"/>
<accession>B1M9X6</accession>
<dbReference type="RefSeq" id="WP_012338190.1">
    <property type="nucleotide sequence ID" value="NC_010514.1"/>
</dbReference>
<evidence type="ECO:0000256" key="1">
    <source>
        <dbReference type="ARBA" id="ARBA00007031"/>
    </source>
</evidence>
<dbReference type="Proteomes" id="UP000006589">
    <property type="component" value="Plasmid pMRAD04"/>
</dbReference>
<dbReference type="GeneID" id="6142525"/>
<dbReference type="KEGG" id="mrd:Mrad2831_6410"/>
<reference evidence="4 5" key="2">
    <citation type="submission" date="2008-03" db="EMBL/GenBank/DDBJ databases">
        <title>Complete sequence of plasmid4 of Methylobacterium radiotolerans JCM 2831.</title>
        <authorList>
            <consortium name="US DOE Joint Genome Institute"/>
            <person name="Copeland A."/>
            <person name="Lucas S."/>
            <person name="Lapidus A."/>
            <person name="Glavina del Rio T."/>
            <person name="Dalin E."/>
            <person name="Tice H."/>
            <person name="Bruce D."/>
            <person name="Goodwin L."/>
            <person name="Pitluck S."/>
            <person name="Kiss H."/>
            <person name="Brettin T."/>
            <person name="Detter J.C."/>
            <person name="Han C."/>
            <person name="Kuske C.R."/>
            <person name="Schmutz J."/>
            <person name="Larimer F."/>
            <person name="Land M."/>
            <person name="Hauser L."/>
            <person name="Kyrpides N."/>
            <person name="Mikhailova N."/>
            <person name="Marx C.J."/>
            <person name="Richardson P."/>
        </authorList>
    </citation>
    <scope>NUCLEOTIDE SEQUENCE [LARGE SCALE GENOMIC DNA]</scope>
    <source>
        <strain evidence="5">ATCC 27329 / DSM 1819 / JCM 2831 / NBRC 15690 / NCIMB 10815 / 0-1</strain>
        <strain evidence="4">JCM 2831</strain>
        <plasmid evidence="5">Plasmid pMRAD04</plasmid>
        <plasmid evidence="4">pMRAD04</plasmid>
    </source>
</reference>
<dbReference type="InterPro" id="IPR008807">
    <property type="entry name" value="ROS_MUCR"/>
</dbReference>
<geneLocation type="plasmid" evidence="4 5">
    <name>pMRAD04</name>
</geneLocation>
<protein>
    <submittedName>
        <fullName evidence="3">Transcriptional regulator, MucR family</fullName>
    </submittedName>
</protein>
<dbReference type="Proteomes" id="UP000006589">
    <property type="component" value="Plasmid pMRAD03"/>
</dbReference>
<proteinExistence type="inferred from homology"/>
<dbReference type="Gene3D" id="1.10.10.1550">
    <property type="entry name" value="ROS/MUCR transcriptional regulator protein"/>
    <property type="match status" value="1"/>
</dbReference>
<gene>
    <name evidence="3" type="ordered locus">Mrad2831_6380</name>
    <name evidence="4" type="ordered locus">Mrad2831_6410</name>
</gene>
<feature type="region of interest" description="Disordered" evidence="2">
    <location>
        <begin position="133"/>
        <end position="172"/>
    </location>
</feature>
<dbReference type="GO" id="GO:0006355">
    <property type="term" value="P:regulation of DNA-templated transcription"/>
    <property type="evidence" value="ECO:0007669"/>
    <property type="project" value="InterPro"/>
</dbReference>
<comment type="similarity">
    <text evidence="1">Belongs to the ros/MucR family.</text>
</comment>
<evidence type="ECO:0000313" key="4">
    <source>
        <dbReference type="EMBL" id="ACB28330.1"/>
    </source>
</evidence>
<dbReference type="EMBL" id="CP001004">
    <property type="protein sequence ID" value="ACB28301.1"/>
    <property type="molecule type" value="Genomic_DNA"/>
</dbReference>
<dbReference type="HOGENOM" id="CLU_106247_0_0_5"/>
<sequence length="172" mass="18365">MDDNTGTIEAEAIDYTEVTADLVAAYVSNNPLPAAELATLIASVHAAVTGLGTPGVPAVPRPEKPTAAQIRKSIRPDALISFEDGKPYKTLRRHLTGLGLDAATYREKWGLPRDYPMVAASYSEARSAMAKSIGLGQMRGKAKRQPTETAASTAEKPKRPGRPRKAKEPVEA</sequence>
<dbReference type="Pfam" id="PF05443">
    <property type="entry name" value="ROS_MUCR"/>
    <property type="match status" value="1"/>
</dbReference>
<geneLocation type="plasmid" evidence="3 5">
    <name>pMRAD03</name>
</geneLocation>
<keyword evidence="3" id="KW-0614">Plasmid</keyword>
<organism evidence="3 5">
    <name type="scientific">Methylobacterium radiotolerans (strain ATCC 27329 / DSM 1819 / JCM 2831 / NBRC 15690 / NCIMB 10815 / 0-1)</name>
    <dbReference type="NCBI Taxonomy" id="426355"/>
    <lineage>
        <taxon>Bacteria</taxon>
        <taxon>Pseudomonadati</taxon>
        <taxon>Pseudomonadota</taxon>
        <taxon>Alphaproteobacteria</taxon>
        <taxon>Hyphomicrobiales</taxon>
        <taxon>Methylobacteriaceae</taxon>
        <taxon>Methylobacterium</taxon>
    </lineage>
</organism>
<dbReference type="EMBL" id="CP001005">
    <property type="protein sequence ID" value="ACB28330.1"/>
    <property type="molecule type" value="Genomic_DNA"/>
</dbReference>
<reference evidence="3 5" key="1">
    <citation type="submission" date="2008-03" db="EMBL/GenBank/DDBJ databases">
        <title>Complete sequence of plasmid3 of Methylobacterium radiotolerans JCM 2831.</title>
        <authorList>
            <consortium name="US DOE Joint Genome Institute"/>
            <person name="Copeland A."/>
            <person name="Lucas S."/>
            <person name="Lapidus A."/>
            <person name="Glavina del Rio T."/>
            <person name="Dalin E."/>
            <person name="Tice H."/>
            <person name="Bruce D."/>
            <person name="Goodwin L."/>
            <person name="Pitluck S."/>
            <person name="Kiss H."/>
            <person name="Brettin T."/>
            <person name="Detter J.C."/>
            <person name="Han C."/>
            <person name="Kuske C.R."/>
            <person name="Schmutz J."/>
            <person name="Larimer F."/>
            <person name="Land M."/>
            <person name="Hauser L."/>
            <person name="Kyrpides N."/>
            <person name="Mikhailova N."/>
            <person name="Marx C.J."/>
            <person name="Richardson P."/>
        </authorList>
    </citation>
    <scope>NUCLEOTIDE SEQUENCE [LARGE SCALE GENOMIC DNA]</scope>
    <source>
        <strain evidence="5">ATCC 27329 / DSM 1819 / JCM 2831 / NBRC 15690 / NCIMB 10815 / 0-1</strain>
        <strain evidence="3">JCM 2831</strain>
        <plasmid evidence="5">Plasmid pMRAD03</plasmid>
        <plasmid evidence="3">pMRAD03</plasmid>
    </source>
</reference>
<dbReference type="AlphaFoldDB" id="B1M9X6"/>
<evidence type="ECO:0000313" key="3">
    <source>
        <dbReference type="EMBL" id="ACB28301.1"/>
    </source>
</evidence>
<dbReference type="GO" id="GO:0008270">
    <property type="term" value="F:zinc ion binding"/>
    <property type="evidence" value="ECO:0007669"/>
    <property type="project" value="InterPro"/>
</dbReference>
<dbReference type="KEGG" id="mrd:Mrad2831_6380"/>
<name>B1M9X6_METRJ</name>
<dbReference type="GO" id="GO:0003677">
    <property type="term" value="F:DNA binding"/>
    <property type="evidence" value="ECO:0007669"/>
    <property type="project" value="InterPro"/>
</dbReference>
<evidence type="ECO:0000256" key="2">
    <source>
        <dbReference type="SAM" id="MobiDB-lite"/>
    </source>
</evidence>
<evidence type="ECO:0000313" key="5">
    <source>
        <dbReference type="Proteomes" id="UP000006589"/>
    </source>
</evidence>
<dbReference type="InterPro" id="IPR041920">
    <property type="entry name" value="ROS/MUCR_sf"/>
</dbReference>